<keyword evidence="8" id="KW-1185">Reference proteome</keyword>
<proteinExistence type="predicted"/>
<dbReference type="Gene3D" id="3.30.1150.10">
    <property type="match status" value="1"/>
</dbReference>
<dbReference type="RefSeq" id="WP_367769576.1">
    <property type="nucleotide sequence ID" value="NZ_JBFNXR010000019.1"/>
</dbReference>
<evidence type="ECO:0000256" key="5">
    <source>
        <dbReference type="SAM" id="MobiDB-lite"/>
    </source>
</evidence>
<organism evidence="7 8">
    <name type="scientific">Novosphingobium rhizovicinum</name>
    <dbReference type="NCBI Taxonomy" id="3228928"/>
    <lineage>
        <taxon>Bacteria</taxon>
        <taxon>Pseudomonadati</taxon>
        <taxon>Pseudomonadota</taxon>
        <taxon>Alphaproteobacteria</taxon>
        <taxon>Sphingomonadales</taxon>
        <taxon>Sphingomonadaceae</taxon>
        <taxon>Novosphingobium</taxon>
    </lineage>
</organism>
<accession>A0ABV3R8S9</accession>
<keyword evidence="2" id="KW-0812">Transmembrane</keyword>
<dbReference type="EMBL" id="JBFNXR010000019">
    <property type="protein sequence ID" value="MEW9854247.1"/>
    <property type="molecule type" value="Genomic_DNA"/>
</dbReference>
<dbReference type="Pfam" id="PF03544">
    <property type="entry name" value="TonB_C"/>
    <property type="match status" value="1"/>
</dbReference>
<feature type="compositionally biased region" description="Pro residues" evidence="5">
    <location>
        <begin position="59"/>
        <end position="75"/>
    </location>
</feature>
<comment type="caution">
    <text evidence="7">The sequence shown here is derived from an EMBL/GenBank/DDBJ whole genome shotgun (WGS) entry which is preliminary data.</text>
</comment>
<evidence type="ECO:0000313" key="8">
    <source>
        <dbReference type="Proteomes" id="UP001556118"/>
    </source>
</evidence>
<name>A0ABV3R8S9_9SPHN</name>
<feature type="domain" description="TonB C-terminal" evidence="6">
    <location>
        <begin position="155"/>
        <end position="247"/>
    </location>
</feature>
<gene>
    <name evidence="7" type="ORF">ABUH87_03515</name>
</gene>
<evidence type="ECO:0000256" key="1">
    <source>
        <dbReference type="ARBA" id="ARBA00004167"/>
    </source>
</evidence>
<feature type="compositionally biased region" description="Gly residues" evidence="5">
    <location>
        <begin position="128"/>
        <end position="153"/>
    </location>
</feature>
<comment type="subcellular location">
    <subcellularLocation>
        <location evidence="1">Membrane</location>
        <topology evidence="1">Single-pass membrane protein</topology>
    </subcellularLocation>
</comment>
<sequence>MADADMKPPRRTRLGVALLVTILHVLAVAALVRAFAPSLAADAIRPVVQAFDVIITAPIPEPSPELSPAPVPSPAPEREEGAAAPRGTTAKPQEVVAPTPKVVLARDPAPAVAGTGTQNEAGASDSGPGTGAGGEGQGTGAGAAGSGTGGGGSAAKAVKIAGDIVSARDYPRATRDLRLGSSVTIALTVSPEGRVSDCRVLRPSRDPEADRITCQLATERFRFRPARDAAGRPVPSVYGWQQRWFTPGSR</sequence>
<evidence type="ECO:0000313" key="7">
    <source>
        <dbReference type="EMBL" id="MEW9854247.1"/>
    </source>
</evidence>
<evidence type="ECO:0000256" key="2">
    <source>
        <dbReference type="ARBA" id="ARBA00022692"/>
    </source>
</evidence>
<dbReference type="NCBIfam" id="TIGR01352">
    <property type="entry name" value="tonB_Cterm"/>
    <property type="match status" value="1"/>
</dbReference>
<feature type="region of interest" description="Disordered" evidence="5">
    <location>
        <begin position="111"/>
        <end position="154"/>
    </location>
</feature>
<dbReference type="InterPro" id="IPR006260">
    <property type="entry name" value="TonB/TolA_C"/>
</dbReference>
<dbReference type="SUPFAM" id="SSF74653">
    <property type="entry name" value="TolA/TonB C-terminal domain"/>
    <property type="match status" value="1"/>
</dbReference>
<evidence type="ECO:0000256" key="4">
    <source>
        <dbReference type="ARBA" id="ARBA00023136"/>
    </source>
</evidence>
<feature type="region of interest" description="Disordered" evidence="5">
    <location>
        <begin position="58"/>
        <end position="99"/>
    </location>
</feature>
<keyword evidence="3" id="KW-1133">Transmembrane helix</keyword>
<keyword evidence="4" id="KW-0472">Membrane</keyword>
<dbReference type="InterPro" id="IPR037682">
    <property type="entry name" value="TonB_C"/>
</dbReference>
<dbReference type="PROSITE" id="PS52015">
    <property type="entry name" value="TONB_CTD"/>
    <property type="match status" value="1"/>
</dbReference>
<protein>
    <submittedName>
        <fullName evidence="7">TonB family protein</fullName>
    </submittedName>
</protein>
<dbReference type="Proteomes" id="UP001556118">
    <property type="component" value="Unassembled WGS sequence"/>
</dbReference>
<evidence type="ECO:0000256" key="3">
    <source>
        <dbReference type="ARBA" id="ARBA00022989"/>
    </source>
</evidence>
<reference evidence="7 8" key="1">
    <citation type="submission" date="2024-06" db="EMBL/GenBank/DDBJ databases">
        <title>Novosphingobium rhizovicinus M1R2S20.</title>
        <authorList>
            <person name="Sun J.-Q."/>
        </authorList>
    </citation>
    <scope>NUCLEOTIDE SEQUENCE [LARGE SCALE GENOMIC DNA]</scope>
    <source>
        <strain evidence="7 8">M1R2S20</strain>
    </source>
</reference>
<evidence type="ECO:0000259" key="6">
    <source>
        <dbReference type="PROSITE" id="PS52015"/>
    </source>
</evidence>